<dbReference type="AlphaFoldDB" id="A0A0D7BCM0"/>
<sequence length="149" mass="15895">MGTATLTSARHRGVRRDPLPSGSGYASLPAADYSSPPSASPSPVCEPVAIVSMAMVRSFQMAHPILMHIPPSPKSNVMPSRSHSLNGGSMDSGGFSRSAHPQSAMATDTEKAKRRRKALVVHGRVYSDDFMSMPNTVNSSSRHQQSFSV</sequence>
<name>A0A0D7BCM0_9AGAR</name>
<feature type="compositionally biased region" description="Polar residues" evidence="1">
    <location>
        <begin position="74"/>
        <end position="89"/>
    </location>
</feature>
<organism evidence="2 3">
    <name type="scientific">Cylindrobasidium torrendii FP15055 ss-10</name>
    <dbReference type="NCBI Taxonomy" id="1314674"/>
    <lineage>
        <taxon>Eukaryota</taxon>
        <taxon>Fungi</taxon>
        <taxon>Dikarya</taxon>
        <taxon>Basidiomycota</taxon>
        <taxon>Agaricomycotina</taxon>
        <taxon>Agaricomycetes</taxon>
        <taxon>Agaricomycetidae</taxon>
        <taxon>Agaricales</taxon>
        <taxon>Marasmiineae</taxon>
        <taxon>Physalacriaceae</taxon>
        <taxon>Cylindrobasidium</taxon>
    </lineage>
</organism>
<proteinExistence type="predicted"/>
<reference evidence="2 3" key="1">
    <citation type="journal article" date="2015" name="Fungal Genet. Biol.">
        <title>Evolution of novel wood decay mechanisms in Agaricales revealed by the genome sequences of Fistulina hepatica and Cylindrobasidium torrendii.</title>
        <authorList>
            <person name="Floudas D."/>
            <person name="Held B.W."/>
            <person name="Riley R."/>
            <person name="Nagy L.G."/>
            <person name="Koehler G."/>
            <person name="Ransdell A.S."/>
            <person name="Younus H."/>
            <person name="Chow J."/>
            <person name="Chiniquy J."/>
            <person name="Lipzen A."/>
            <person name="Tritt A."/>
            <person name="Sun H."/>
            <person name="Haridas S."/>
            <person name="LaButti K."/>
            <person name="Ohm R.A."/>
            <person name="Kues U."/>
            <person name="Blanchette R.A."/>
            <person name="Grigoriev I.V."/>
            <person name="Minto R.E."/>
            <person name="Hibbett D.S."/>
        </authorList>
    </citation>
    <scope>NUCLEOTIDE SEQUENCE [LARGE SCALE GENOMIC DNA]</scope>
    <source>
        <strain evidence="2 3">FP15055 ss-10</strain>
    </source>
</reference>
<gene>
    <name evidence="2" type="ORF">CYLTODRAFT_421818</name>
</gene>
<accession>A0A0D7BCM0</accession>
<evidence type="ECO:0000313" key="3">
    <source>
        <dbReference type="Proteomes" id="UP000054007"/>
    </source>
</evidence>
<keyword evidence="3" id="KW-1185">Reference proteome</keyword>
<evidence type="ECO:0000256" key="1">
    <source>
        <dbReference type="SAM" id="MobiDB-lite"/>
    </source>
</evidence>
<evidence type="ECO:0000313" key="2">
    <source>
        <dbReference type="EMBL" id="KIY68233.1"/>
    </source>
</evidence>
<protein>
    <submittedName>
        <fullName evidence="2">Uncharacterized protein</fullName>
    </submittedName>
</protein>
<feature type="region of interest" description="Disordered" evidence="1">
    <location>
        <begin position="70"/>
        <end position="117"/>
    </location>
</feature>
<feature type="region of interest" description="Disordered" evidence="1">
    <location>
        <begin position="1"/>
        <end position="44"/>
    </location>
</feature>
<dbReference type="Proteomes" id="UP000054007">
    <property type="component" value="Unassembled WGS sequence"/>
</dbReference>
<feature type="compositionally biased region" description="Low complexity" evidence="1">
    <location>
        <begin position="26"/>
        <end position="43"/>
    </location>
</feature>
<dbReference type="EMBL" id="KN880507">
    <property type="protein sequence ID" value="KIY68233.1"/>
    <property type="molecule type" value="Genomic_DNA"/>
</dbReference>